<name>L0P9K4_PNEJI</name>
<dbReference type="Pfam" id="PF02383">
    <property type="entry name" value="Syja_N"/>
    <property type="match status" value="1"/>
</dbReference>
<reference evidence="3 4" key="1">
    <citation type="journal article" date="2012" name="MBio">
        <title>De novo assembly of the Pneumocystis jirovecii genome from a single bronchoalveolar lavage fluid specimen from a patient.</title>
        <authorList>
            <person name="Cisse O.H."/>
            <person name="Pagni M."/>
            <person name="Hauser P.M."/>
        </authorList>
    </citation>
    <scope>NUCLEOTIDE SEQUENCE [LARGE SCALE GENOMIC DNA]</scope>
    <source>
        <strain evidence="3 4">SE8</strain>
    </source>
</reference>
<dbReference type="GO" id="GO:0005783">
    <property type="term" value="C:endoplasmic reticulum"/>
    <property type="evidence" value="ECO:0007669"/>
    <property type="project" value="TreeGrafter"/>
</dbReference>
<dbReference type="PANTHER" id="PTHR45662">
    <property type="entry name" value="PHOSPHATIDYLINOSITIDE PHOSPHATASE SAC1"/>
    <property type="match status" value="1"/>
</dbReference>
<proteinExistence type="predicted"/>
<dbReference type="VEuPathDB" id="FungiDB:PNEJI1_001607"/>
<feature type="domain" description="SAC" evidence="2">
    <location>
        <begin position="117"/>
        <end position="462"/>
    </location>
</feature>
<gene>
    <name evidence="3" type="ORF">PNEJI1_001607</name>
</gene>
<dbReference type="PROSITE" id="PS50275">
    <property type="entry name" value="SAC"/>
    <property type="match status" value="1"/>
</dbReference>
<dbReference type="PANTHER" id="PTHR45662:SF2">
    <property type="entry name" value="PHOSPHATIDYLINOSITOL-3-PHOSPHATASE SAC1"/>
    <property type="match status" value="1"/>
</dbReference>
<organism evidence="4">
    <name type="scientific">Pneumocystis jirovecii</name>
    <name type="common">Human pneumocystis pneumonia agent</name>
    <dbReference type="NCBI Taxonomy" id="42068"/>
    <lineage>
        <taxon>Eukaryota</taxon>
        <taxon>Fungi</taxon>
        <taxon>Dikarya</taxon>
        <taxon>Ascomycota</taxon>
        <taxon>Taphrinomycotina</taxon>
        <taxon>Pneumocystomycetes</taxon>
        <taxon>Pneumocystaceae</taxon>
        <taxon>Pneumocystis</taxon>
    </lineage>
</organism>
<dbReference type="Proteomes" id="UP000010422">
    <property type="component" value="Unassembled WGS sequence"/>
</dbReference>
<keyword evidence="1" id="KW-0472">Membrane</keyword>
<dbReference type="InParanoid" id="L0P9K4"/>
<sequence length="561" mass="66562">MLHQILYLYISKEEFIFVPEDKSKKLLVINRLNGKLSLHRWFLEIYHVKIDQSLLRIYGIIGIIQLKYDKYIIVITEREIIGKIGQDDIFQMKSFRLMPLKSKQIIDYDETEYIKLIKKHLNTGPFYFSYTLDITNTVQRQATLNTDIETPIWKTADDRFFWNKFIQSDLINLRETFHSDVDSYILPVIYGFIKITHIIIKDHFLFIVLISRRSKYRAGTRYFSRGINEKGDVSNFNETEQIVLSENINKLSGVTERLKLSYVQIRGSIPIFWAEINNLKYKPELHVSNINNSIYPSKLHFDKQIKIYGEQIVVNLINQHGREYNIKSAFEEIIRILNEPKIQYLYFDFHQECREMRWYRVQILIDQLLPLLHKQNYCFVNCSDLSSPVHLQTSIVRTNCIDCLDRTNVIQSALARWMLTKQLRDIFVFNKNENIENYPELDNLFRNMWADNADFISISYSGTGALKTDFTRTGKRTRKGEFHDLINSILRYFQNNFTDGSRQDAYDLFLGNYIPQQNKKSPFLSYKPLFIQFVPYLFFFSIFMILAKIFLPSSNGNKTLI</sequence>
<evidence type="ECO:0000256" key="1">
    <source>
        <dbReference type="SAM" id="Phobius"/>
    </source>
</evidence>
<evidence type="ECO:0000259" key="2">
    <source>
        <dbReference type="PROSITE" id="PS50275"/>
    </source>
</evidence>
<feature type="transmembrane region" description="Helical" evidence="1">
    <location>
        <begin position="529"/>
        <end position="551"/>
    </location>
</feature>
<dbReference type="AlphaFoldDB" id="L0P9K4"/>
<dbReference type="STRING" id="1209962.L0P9K4"/>
<dbReference type="InterPro" id="IPR002013">
    <property type="entry name" value="SAC_dom"/>
</dbReference>
<evidence type="ECO:0000313" key="4">
    <source>
        <dbReference type="Proteomes" id="UP000010422"/>
    </source>
</evidence>
<dbReference type="GO" id="GO:0043812">
    <property type="term" value="F:phosphatidylinositol-4-phosphate phosphatase activity"/>
    <property type="evidence" value="ECO:0007669"/>
    <property type="project" value="TreeGrafter"/>
</dbReference>
<dbReference type="GO" id="GO:0046856">
    <property type="term" value="P:phosphatidylinositol dephosphorylation"/>
    <property type="evidence" value="ECO:0007669"/>
    <property type="project" value="TreeGrafter"/>
</dbReference>
<dbReference type="FunCoup" id="L0P9K4">
    <property type="interactions" value="756"/>
</dbReference>
<keyword evidence="1" id="KW-0812">Transmembrane</keyword>
<evidence type="ECO:0000313" key="3">
    <source>
        <dbReference type="EMBL" id="CCJ29058.1"/>
    </source>
</evidence>
<dbReference type="EMBL" id="CAKM01000151">
    <property type="protein sequence ID" value="CCJ29058.1"/>
    <property type="molecule type" value="Genomic_DNA"/>
</dbReference>
<comment type="caution">
    <text evidence="3">The sequence shown here is derived from an EMBL/GenBank/DDBJ whole genome shotgun (WGS) entry which is preliminary data.</text>
</comment>
<accession>L0P9K4</accession>
<keyword evidence="1" id="KW-1133">Transmembrane helix</keyword>
<protein>
    <recommendedName>
        <fullName evidence="2">SAC domain-containing protein</fullName>
    </recommendedName>
</protein>